<feature type="compositionally biased region" description="Low complexity" evidence="1">
    <location>
        <begin position="415"/>
        <end position="424"/>
    </location>
</feature>
<reference evidence="2 3" key="1">
    <citation type="submission" date="2022-05" db="EMBL/GenBank/DDBJ databases">
        <title>Novel Pseudomonas spp. Isolated from a Rainbow Trout Aquaculture Facility.</title>
        <authorList>
            <person name="Testerman T."/>
            <person name="Graf J."/>
        </authorList>
    </citation>
    <scope>NUCLEOTIDE SEQUENCE [LARGE SCALE GENOMIC DNA]</scope>
    <source>
        <strain evidence="2 3">ID681</strain>
    </source>
</reference>
<sequence>MASIQAVRLELGASVTFTVGIALKAVEDRIKKNTRVLESILGEVLRLREPQPDTPEQGVVLLGALRPYLDATLNLLQQQVIALALLRQQSQTLVPAEKAGAASAKSAEPKRDNLKVFEDLPVIGQAITYGKVVALPSQISAGYQKIVRDIAIDSGPANAGELASNEGKVRRTVSTLTETTGIERNQAATLIKQLQDTGMGLEKALAFAPVAAKFVVGQDAGTEDTAGLIGALQDNPNITGPAELERALDSVVYQRKGTGEDAAASLSASQRLGVDQAVASTQPSPADGVLDRDSQARRDTSDRRQTEASDAFDDALRSLGDSVQPLSDGVVTGFTSAAKAFTDAPDAVKWFIVGAAALGTTVAALKGGSIVTGLLDKGREWLKGKPTAQASGAGPVAEQAPKPKPKAKRKKGAKGKSASAPGPSVSSEKPPAATATARTVGKIGAAVKEVRGPAALEAGIKTVATFMTADTPEEKAEGYGAAAGGLVGTVIGGALGSFVPVVGTSIGALLGGMAGDFLGGWIGKRLASSSETPKPAVEGAGSNKPGVSRPGDVVRSLVSSVPEVGASPVLAKAAEPAIAAPQQITQQFTFTPSMPITVQGSITDPLLLTQNLEAMVRRQFEELTRMAASRQLADVPHVYV</sequence>
<gene>
    <name evidence="2" type="ORF">M5G11_06130</name>
</gene>
<feature type="compositionally biased region" description="Basic residues" evidence="1">
    <location>
        <begin position="403"/>
        <end position="414"/>
    </location>
</feature>
<dbReference type="EMBL" id="JAMDGY010000016">
    <property type="protein sequence ID" value="MDD0990113.1"/>
    <property type="molecule type" value="Genomic_DNA"/>
</dbReference>
<evidence type="ECO:0000313" key="3">
    <source>
        <dbReference type="Proteomes" id="UP001148203"/>
    </source>
</evidence>
<comment type="caution">
    <text evidence="2">The sequence shown here is derived from an EMBL/GenBank/DDBJ whole genome shotgun (WGS) entry which is preliminary data.</text>
</comment>
<keyword evidence="3" id="KW-1185">Reference proteome</keyword>
<evidence type="ECO:0008006" key="4">
    <source>
        <dbReference type="Google" id="ProtNLM"/>
    </source>
</evidence>
<feature type="compositionally biased region" description="Basic and acidic residues" evidence="1">
    <location>
        <begin position="289"/>
        <end position="307"/>
    </location>
</feature>
<accession>A0ABT5NPL0</accession>
<dbReference type="Proteomes" id="UP001148203">
    <property type="component" value="Unassembled WGS sequence"/>
</dbReference>
<feature type="region of interest" description="Disordered" evidence="1">
    <location>
        <begin position="274"/>
        <end position="313"/>
    </location>
</feature>
<proteinExistence type="predicted"/>
<protein>
    <recommendedName>
        <fullName evidence="4">Tail tape measure protein</fullName>
    </recommendedName>
</protein>
<evidence type="ECO:0000256" key="1">
    <source>
        <dbReference type="SAM" id="MobiDB-lite"/>
    </source>
</evidence>
<name>A0ABT5NPL0_9PSED</name>
<evidence type="ECO:0000313" key="2">
    <source>
        <dbReference type="EMBL" id="MDD0990113.1"/>
    </source>
</evidence>
<dbReference type="RefSeq" id="WP_273908762.1">
    <property type="nucleotide sequence ID" value="NZ_JAMDGX010000001.1"/>
</dbReference>
<feature type="region of interest" description="Disordered" evidence="1">
    <location>
        <begin position="385"/>
        <end position="438"/>
    </location>
</feature>
<organism evidence="2 3">
    <name type="scientific">Pseudomonas fontis</name>
    <dbReference type="NCBI Taxonomy" id="2942633"/>
    <lineage>
        <taxon>Bacteria</taxon>
        <taxon>Pseudomonadati</taxon>
        <taxon>Pseudomonadota</taxon>
        <taxon>Gammaproteobacteria</taxon>
        <taxon>Pseudomonadales</taxon>
        <taxon>Pseudomonadaceae</taxon>
        <taxon>Pseudomonas</taxon>
    </lineage>
</organism>
<feature type="region of interest" description="Disordered" evidence="1">
    <location>
        <begin position="528"/>
        <end position="551"/>
    </location>
</feature>